<name>A0A420FTW3_9BURK</name>
<evidence type="ECO:0000313" key="2">
    <source>
        <dbReference type="EMBL" id="RKF36283.1"/>
    </source>
</evidence>
<evidence type="ECO:0000256" key="1">
    <source>
        <dbReference type="SAM" id="MobiDB-lite"/>
    </source>
</evidence>
<protein>
    <submittedName>
        <fullName evidence="2">Uncharacterized protein</fullName>
    </submittedName>
</protein>
<dbReference type="AlphaFoldDB" id="A0A420FTW3"/>
<feature type="compositionally biased region" description="Low complexity" evidence="1">
    <location>
        <begin position="1"/>
        <end position="14"/>
    </location>
</feature>
<evidence type="ECO:0000313" key="3">
    <source>
        <dbReference type="Proteomes" id="UP000283709"/>
    </source>
</evidence>
<sequence length="86" mass="9466">MHAANHAANAVNRRTTTRTRQERQAYVMRHGVEQNFQCVDEPLDDAPMNSAAGQHGEPTCNTVLVAVDRMALPCVMKKSTGVQEMA</sequence>
<gene>
    <name evidence="2" type="ORF">BCY88_36510</name>
</gene>
<comment type="caution">
    <text evidence="2">The sequence shown here is derived from an EMBL/GenBank/DDBJ whole genome shotgun (WGS) entry which is preliminary data.</text>
</comment>
<dbReference type="EMBL" id="MCAS01000041">
    <property type="protein sequence ID" value="RKF36283.1"/>
    <property type="molecule type" value="Genomic_DNA"/>
</dbReference>
<accession>A0A420FTW3</accession>
<dbReference type="Proteomes" id="UP000283709">
    <property type="component" value="Unassembled WGS sequence"/>
</dbReference>
<reference evidence="2 3" key="1">
    <citation type="submission" date="2016-07" db="EMBL/GenBank/DDBJ databases">
        <title>Genome analysis of Burkholderia fungorum ES3-20.</title>
        <authorList>
            <person name="Xu D."/>
            <person name="Yao R."/>
            <person name="Zheng S."/>
        </authorList>
    </citation>
    <scope>NUCLEOTIDE SEQUENCE [LARGE SCALE GENOMIC DNA]</scope>
    <source>
        <strain evidence="2 3">ES3-20</strain>
    </source>
</reference>
<proteinExistence type="predicted"/>
<organism evidence="2 3">
    <name type="scientific">Paraburkholderia fungorum</name>
    <dbReference type="NCBI Taxonomy" id="134537"/>
    <lineage>
        <taxon>Bacteria</taxon>
        <taxon>Pseudomonadati</taxon>
        <taxon>Pseudomonadota</taxon>
        <taxon>Betaproteobacteria</taxon>
        <taxon>Burkholderiales</taxon>
        <taxon>Burkholderiaceae</taxon>
        <taxon>Paraburkholderia</taxon>
    </lineage>
</organism>
<feature type="region of interest" description="Disordered" evidence="1">
    <location>
        <begin position="1"/>
        <end position="20"/>
    </location>
</feature>